<proteinExistence type="predicted"/>
<dbReference type="GO" id="GO:0016887">
    <property type="term" value="F:ATP hydrolysis activity"/>
    <property type="evidence" value="ECO:0007669"/>
    <property type="project" value="InterPro"/>
</dbReference>
<keyword evidence="2" id="KW-0813">Transport</keyword>
<evidence type="ECO:0000256" key="1">
    <source>
        <dbReference type="ARBA" id="ARBA00004202"/>
    </source>
</evidence>
<evidence type="ECO:0000313" key="7">
    <source>
        <dbReference type="EMBL" id="ROR74240.1"/>
    </source>
</evidence>
<dbReference type="PANTHER" id="PTHR42711">
    <property type="entry name" value="ABC TRANSPORTER ATP-BINDING PROTEIN"/>
    <property type="match status" value="1"/>
</dbReference>
<dbReference type="InterPro" id="IPR003593">
    <property type="entry name" value="AAA+_ATPase"/>
</dbReference>
<dbReference type="RefSeq" id="WP_123304554.1">
    <property type="nucleotide sequence ID" value="NZ_RKHK01000001.1"/>
</dbReference>
<protein>
    <submittedName>
        <fullName evidence="7">ABC-2 type transport system ATP-binding protein</fullName>
    </submittedName>
</protein>
<dbReference type="Proteomes" id="UP000280668">
    <property type="component" value="Unassembled WGS sequence"/>
</dbReference>
<dbReference type="Pfam" id="PF00005">
    <property type="entry name" value="ABC_tran"/>
    <property type="match status" value="1"/>
</dbReference>
<feature type="domain" description="ABC transporter" evidence="6">
    <location>
        <begin position="11"/>
        <end position="238"/>
    </location>
</feature>
<evidence type="ECO:0000256" key="4">
    <source>
        <dbReference type="ARBA" id="ARBA00022840"/>
    </source>
</evidence>
<dbReference type="SMART" id="SM00382">
    <property type="entry name" value="AAA"/>
    <property type="match status" value="1"/>
</dbReference>
<dbReference type="OrthoDB" id="9804819at2"/>
<evidence type="ECO:0000259" key="6">
    <source>
        <dbReference type="PROSITE" id="PS50893"/>
    </source>
</evidence>
<dbReference type="InterPro" id="IPR017871">
    <property type="entry name" value="ABC_transporter-like_CS"/>
</dbReference>
<dbReference type="SUPFAM" id="SSF52540">
    <property type="entry name" value="P-loop containing nucleoside triphosphate hydrolases"/>
    <property type="match status" value="1"/>
</dbReference>
<dbReference type="InterPro" id="IPR050763">
    <property type="entry name" value="ABC_transporter_ATP-binding"/>
</dbReference>
<evidence type="ECO:0000256" key="2">
    <source>
        <dbReference type="ARBA" id="ARBA00022448"/>
    </source>
</evidence>
<evidence type="ECO:0000256" key="3">
    <source>
        <dbReference type="ARBA" id="ARBA00022741"/>
    </source>
</evidence>
<comment type="caution">
    <text evidence="7">The sequence shown here is derived from an EMBL/GenBank/DDBJ whole genome shotgun (WGS) entry which is preliminary data.</text>
</comment>
<keyword evidence="3" id="KW-0547">Nucleotide-binding</keyword>
<dbReference type="InterPro" id="IPR003439">
    <property type="entry name" value="ABC_transporter-like_ATP-bd"/>
</dbReference>
<accession>A0A3N2BG91</accession>
<dbReference type="PROSITE" id="PS00211">
    <property type="entry name" value="ABC_TRANSPORTER_1"/>
    <property type="match status" value="1"/>
</dbReference>
<sequence length="320" mass="33608">MPAPASDQPALRARELRKSYGGRDVVRGLSFSALPGAVTAILGPNGAGKTTTIECCEGLRRPDAGTIEVLGESVGPRGYPLGLRHRVGVMLQDGGLPMAPKAGSVLQHFARLHDEPARPEELLERLGITAVAGTSVRRLSGGQRQRLALATALIGRPELVFLDEPSAGLDPQSRLATWDLLREQRTAGVTMLLTTHLMSEAEELADHVVIVDDGAVVAEGTPAELTGEDEVRVTAAADHPDPAGVVAALSARLGDSFTIVARADHVALLGGTPDARTLGAIGSALDEVGYGTASVVSHRRSLEDVFLELTGRRLREESTP</sequence>
<dbReference type="Gene3D" id="3.40.50.300">
    <property type="entry name" value="P-loop containing nucleotide triphosphate hydrolases"/>
    <property type="match status" value="1"/>
</dbReference>
<dbReference type="GO" id="GO:0046677">
    <property type="term" value="P:response to antibiotic"/>
    <property type="evidence" value="ECO:0007669"/>
    <property type="project" value="UniProtKB-KW"/>
</dbReference>
<keyword evidence="4 7" id="KW-0067">ATP-binding</keyword>
<dbReference type="InterPro" id="IPR027417">
    <property type="entry name" value="P-loop_NTPase"/>
</dbReference>
<dbReference type="CDD" id="cd03230">
    <property type="entry name" value="ABC_DR_subfamily_A"/>
    <property type="match status" value="1"/>
</dbReference>
<dbReference type="PANTHER" id="PTHR42711:SF16">
    <property type="entry name" value="ABC TRANSPORTER ATP-BINDING PROTEIN"/>
    <property type="match status" value="1"/>
</dbReference>
<dbReference type="GO" id="GO:0005524">
    <property type="term" value="F:ATP binding"/>
    <property type="evidence" value="ECO:0007669"/>
    <property type="project" value="UniProtKB-KW"/>
</dbReference>
<organism evidence="7 8">
    <name type="scientific">Bogoriella caseilytica</name>
    <dbReference type="NCBI Taxonomy" id="56055"/>
    <lineage>
        <taxon>Bacteria</taxon>
        <taxon>Bacillati</taxon>
        <taxon>Actinomycetota</taxon>
        <taxon>Actinomycetes</taxon>
        <taxon>Micrococcales</taxon>
        <taxon>Bogoriellaceae</taxon>
        <taxon>Bogoriella</taxon>
    </lineage>
</organism>
<evidence type="ECO:0000313" key="8">
    <source>
        <dbReference type="Proteomes" id="UP000280668"/>
    </source>
</evidence>
<keyword evidence="8" id="KW-1185">Reference proteome</keyword>
<name>A0A3N2BG91_9MICO</name>
<dbReference type="EMBL" id="RKHK01000001">
    <property type="protein sequence ID" value="ROR74240.1"/>
    <property type="molecule type" value="Genomic_DNA"/>
</dbReference>
<dbReference type="PROSITE" id="PS50893">
    <property type="entry name" value="ABC_TRANSPORTER_2"/>
    <property type="match status" value="1"/>
</dbReference>
<evidence type="ECO:0000256" key="5">
    <source>
        <dbReference type="ARBA" id="ARBA00023251"/>
    </source>
</evidence>
<dbReference type="GO" id="GO:0005886">
    <property type="term" value="C:plasma membrane"/>
    <property type="evidence" value="ECO:0007669"/>
    <property type="project" value="UniProtKB-SubCell"/>
</dbReference>
<gene>
    <name evidence="7" type="ORF">EDD31_2644</name>
</gene>
<reference evidence="7 8" key="1">
    <citation type="submission" date="2018-11" db="EMBL/GenBank/DDBJ databases">
        <title>Sequencing the genomes of 1000 actinobacteria strains.</title>
        <authorList>
            <person name="Klenk H.-P."/>
        </authorList>
    </citation>
    <scope>NUCLEOTIDE SEQUENCE [LARGE SCALE GENOMIC DNA]</scope>
    <source>
        <strain evidence="7 8">DSM 11294</strain>
    </source>
</reference>
<comment type="subcellular location">
    <subcellularLocation>
        <location evidence="1">Cell membrane</location>
        <topology evidence="1">Peripheral membrane protein</topology>
    </subcellularLocation>
</comment>
<keyword evidence="5" id="KW-0046">Antibiotic resistance</keyword>
<dbReference type="AlphaFoldDB" id="A0A3N2BG91"/>